<sequence length="73" mass="8586">MAVDRNNHYFRCDLRVRGMLRRCQPVLSEFPGFPRRSTVRRAPRTELAGTLLLLTSDTSYRTLFSSVIWRLVE</sequence>
<keyword evidence="2" id="KW-1185">Reference proteome</keyword>
<dbReference type="AlphaFoldDB" id="A0A821XPB0"/>
<organism evidence="1 2">
    <name type="scientific">Pieris macdunnoughi</name>
    <dbReference type="NCBI Taxonomy" id="345717"/>
    <lineage>
        <taxon>Eukaryota</taxon>
        <taxon>Metazoa</taxon>
        <taxon>Ecdysozoa</taxon>
        <taxon>Arthropoda</taxon>
        <taxon>Hexapoda</taxon>
        <taxon>Insecta</taxon>
        <taxon>Pterygota</taxon>
        <taxon>Neoptera</taxon>
        <taxon>Endopterygota</taxon>
        <taxon>Lepidoptera</taxon>
        <taxon>Glossata</taxon>
        <taxon>Ditrysia</taxon>
        <taxon>Papilionoidea</taxon>
        <taxon>Pieridae</taxon>
        <taxon>Pierinae</taxon>
        <taxon>Pieris</taxon>
    </lineage>
</organism>
<evidence type="ECO:0000313" key="2">
    <source>
        <dbReference type="Proteomes" id="UP000663880"/>
    </source>
</evidence>
<comment type="caution">
    <text evidence="1">The sequence shown here is derived from an EMBL/GenBank/DDBJ whole genome shotgun (WGS) entry which is preliminary data.</text>
</comment>
<gene>
    <name evidence="1" type="ORF">PMACD_LOCUS15111</name>
</gene>
<protein>
    <submittedName>
        <fullName evidence="1">Uncharacterized protein</fullName>
    </submittedName>
</protein>
<dbReference type="EMBL" id="CAJOBZ010000069">
    <property type="protein sequence ID" value="CAF4945143.1"/>
    <property type="molecule type" value="Genomic_DNA"/>
</dbReference>
<proteinExistence type="predicted"/>
<evidence type="ECO:0000313" key="1">
    <source>
        <dbReference type="EMBL" id="CAF4945143.1"/>
    </source>
</evidence>
<name>A0A821XPB0_9NEOP</name>
<reference evidence="1" key="1">
    <citation type="submission" date="2021-02" db="EMBL/GenBank/DDBJ databases">
        <authorList>
            <person name="Steward A R."/>
        </authorList>
    </citation>
    <scope>NUCLEOTIDE SEQUENCE</scope>
</reference>
<accession>A0A821XPB0</accession>
<dbReference type="Proteomes" id="UP000663880">
    <property type="component" value="Unassembled WGS sequence"/>
</dbReference>